<evidence type="ECO:0000313" key="2">
    <source>
        <dbReference type="Proteomes" id="UP000580891"/>
    </source>
</evidence>
<evidence type="ECO:0000313" key="1">
    <source>
        <dbReference type="EMBL" id="MBA2872108.1"/>
    </source>
</evidence>
<accession>A0A7W0BVP1</accession>
<dbReference type="Proteomes" id="UP000580891">
    <property type="component" value="Unassembled WGS sequence"/>
</dbReference>
<comment type="caution">
    <text evidence="1">The sequence shown here is derived from an EMBL/GenBank/DDBJ whole genome shotgun (WGS) entry which is preliminary data.</text>
</comment>
<keyword evidence="2" id="KW-1185">Reference proteome</keyword>
<dbReference type="AlphaFoldDB" id="A0A7W0BVP1"/>
<proteinExistence type="predicted"/>
<organism evidence="1 2">
    <name type="scientific">[Anoxybacillus] calidus</name>
    <dbReference type="NCBI Taxonomy" id="575178"/>
    <lineage>
        <taxon>Bacteria</taxon>
        <taxon>Bacillati</taxon>
        <taxon>Bacillota</taxon>
        <taxon>Bacilli</taxon>
        <taxon>Bacillales</taxon>
        <taxon>Anoxybacillaceae</taxon>
        <taxon>Paranoxybacillus</taxon>
    </lineage>
</organism>
<name>A0A7W0BVP1_9BACL</name>
<dbReference type="EMBL" id="JACDUU010000005">
    <property type="protein sequence ID" value="MBA2872108.1"/>
    <property type="molecule type" value="Genomic_DNA"/>
</dbReference>
<reference evidence="1 2" key="1">
    <citation type="submission" date="2020-07" db="EMBL/GenBank/DDBJ databases">
        <title>Genomic Encyclopedia of Type Strains, Phase IV (KMG-IV): sequencing the most valuable type-strain genomes for metagenomic binning, comparative biology and taxonomic classification.</title>
        <authorList>
            <person name="Goeker M."/>
        </authorList>
    </citation>
    <scope>NUCLEOTIDE SEQUENCE [LARGE SCALE GENOMIC DNA]</scope>
    <source>
        <strain evidence="1 2">DSM 25220</strain>
    </source>
</reference>
<gene>
    <name evidence="1" type="ORF">HNQ85_002398</name>
</gene>
<dbReference type="RefSeq" id="WP_181537905.1">
    <property type="nucleotide sequence ID" value="NZ_JACDUU010000005.1"/>
</dbReference>
<protein>
    <submittedName>
        <fullName evidence="1">Uncharacterized protein</fullName>
    </submittedName>
</protein>
<sequence>MKSDDKSEVNEYNDRFSRLMFGPFPSRQAMTEHKKDETHFSDPLHQIDFMQLMKDIDTLVSSFEKIKPIVKQLTPLYNLFKNRS</sequence>